<keyword evidence="3" id="KW-1185">Reference proteome</keyword>
<gene>
    <name evidence="2" type="ORF">HCU67_07235</name>
</gene>
<accession>A0ABX1GRN1</accession>
<keyword evidence="1" id="KW-0732">Signal</keyword>
<dbReference type="Proteomes" id="UP000718451">
    <property type="component" value="Unassembled WGS sequence"/>
</dbReference>
<evidence type="ECO:0000313" key="3">
    <source>
        <dbReference type="Proteomes" id="UP000718451"/>
    </source>
</evidence>
<feature type="chain" id="PRO_5046836130" description="DUF1593 domain-containing protein" evidence="1">
    <location>
        <begin position="27"/>
        <end position="282"/>
    </location>
</feature>
<evidence type="ECO:0008006" key="4">
    <source>
        <dbReference type="Google" id="ProtNLM"/>
    </source>
</evidence>
<evidence type="ECO:0000256" key="1">
    <source>
        <dbReference type="SAM" id="SignalP"/>
    </source>
</evidence>
<feature type="signal peptide" evidence="1">
    <location>
        <begin position="1"/>
        <end position="26"/>
    </location>
</feature>
<protein>
    <recommendedName>
        <fullName evidence="4">DUF1593 domain-containing protein</fullName>
    </recommendedName>
</protein>
<reference evidence="2 3" key="1">
    <citation type="submission" date="2020-04" db="EMBL/GenBank/DDBJ databases">
        <authorList>
            <person name="Yoon J."/>
        </authorList>
    </citation>
    <scope>NUCLEOTIDE SEQUENCE [LARGE SCALE GENOMIC DNA]</scope>
    <source>
        <strain evidence="2 3">DJ-13</strain>
    </source>
</reference>
<comment type="caution">
    <text evidence="2">The sequence shown here is derived from an EMBL/GenBank/DDBJ whole genome shotgun (WGS) entry which is preliminary data.</text>
</comment>
<dbReference type="EMBL" id="JAAWWL010000001">
    <property type="protein sequence ID" value="NKI31736.1"/>
    <property type="molecule type" value="Genomic_DNA"/>
</dbReference>
<organism evidence="2 3">
    <name type="scientific">Croceivirga thetidis</name>
    <dbReference type="NCBI Taxonomy" id="2721623"/>
    <lineage>
        <taxon>Bacteria</taxon>
        <taxon>Pseudomonadati</taxon>
        <taxon>Bacteroidota</taxon>
        <taxon>Flavobacteriia</taxon>
        <taxon>Flavobacteriales</taxon>
        <taxon>Flavobacteriaceae</taxon>
        <taxon>Croceivirga</taxon>
    </lineage>
</organism>
<evidence type="ECO:0000313" key="2">
    <source>
        <dbReference type="EMBL" id="NKI31736.1"/>
    </source>
</evidence>
<proteinExistence type="predicted"/>
<sequence>MGFTKLNSRRKLLVLMLFAFCMTSFCKGQETTFNLDKDLLLAQYDCKTDIDDLHSAAALATLLAHPKYADLKFHAVVGTYGFQDGLYVPPNDLMTLAFQDNWSDADTKREVALKSVLEKVKSTLKNGGSIWVAEGGQSDFTALWVKQLLETQPDLATKNRIHVVQHSDWNEKVTHPVLLDYVSTTANYHKIPDCNATGNGTPGFRSDVVVDWETYLKKNADLKAIWKLAIDLGNRYNGVEGRYLNKSVKSGGLDFSDFGEVCYVLGLSNLTDANAFFELMSN</sequence>
<name>A0ABX1GRN1_9FLAO</name>
<dbReference type="RefSeq" id="WP_168551888.1">
    <property type="nucleotide sequence ID" value="NZ_JAAWWL010000001.1"/>
</dbReference>